<dbReference type="PRINTS" id="PR00080">
    <property type="entry name" value="SDRFAMILY"/>
</dbReference>
<dbReference type="RefSeq" id="WP_189994674.1">
    <property type="nucleotide sequence ID" value="NZ_BMZS01000013.1"/>
</dbReference>
<evidence type="ECO:0000256" key="3">
    <source>
        <dbReference type="RuleBase" id="RU000363"/>
    </source>
</evidence>
<comment type="caution">
    <text evidence="4">The sequence shown here is derived from an EMBL/GenBank/DDBJ whole genome shotgun (WGS) entry which is preliminary data.</text>
</comment>
<evidence type="ECO:0000256" key="2">
    <source>
        <dbReference type="ARBA" id="ARBA00023002"/>
    </source>
</evidence>
<dbReference type="InterPro" id="IPR036291">
    <property type="entry name" value="NAD(P)-bd_dom_sf"/>
</dbReference>
<dbReference type="CDD" id="cd05233">
    <property type="entry name" value="SDR_c"/>
    <property type="match status" value="1"/>
</dbReference>
<dbReference type="PANTHER" id="PTHR42760">
    <property type="entry name" value="SHORT-CHAIN DEHYDROGENASES/REDUCTASES FAMILY MEMBER"/>
    <property type="match status" value="1"/>
</dbReference>
<dbReference type="PANTHER" id="PTHR42760:SF133">
    <property type="entry name" value="3-OXOACYL-[ACYL-CARRIER-PROTEIN] REDUCTASE"/>
    <property type="match status" value="1"/>
</dbReference>
<dbReference type="GO" id="GO:0016616">
    <property type="term" value="F:oxidoreductase activity, acting on the CH-OH group of donors, NAD or NADP as acceptor"/>
    <property type="evidence" value="ECO:0007669"/>
    <property type="project" value="TreeGrafter"/>
</dbReference>
<dbReference type="Gene3D" id="3.40.50.720">
    <property type="entry name" value="NAD(P)-binding Rossmann-like Domain"/>
    <property type="match status" value="1"/>
</dbReference>
<dbReference type="InterPro" id="IPR002347">
    <property type="entry name" value="SDR_fam"/>
</dbReference>
<dbReference type="SUPFAM" id="SSF51735">
    <property type="entry name" value="NAD(P)-binding Rossmann-fold domains"/>
    <property type="match status" value="1"/>
</dbReference>
<dbReference type="Pfam" id="PF00106">
    <property type="entry name" value="adh_short"/>
    <property type="match status" value="1"/>
</dbReference>
<dbReference type="PRINTS" id="PR00081">
    <property type="entry name" value="GDHRDH"/>
</dbReference>
<evidence type="ECO:0000313" key="4">
    <source>
        <dbReference type="EMBL" id="GHD61540.1"/>
    </source>
</evidence>
<dbReference type="EMBL" id="BMZS01000013">
    <property type="protein sequence ID" value="GHD61540.1"/>
    <property type="molecule type" value="Genomic_DNA"/>
</dbReference>
<organism evidence="4 5">
    <name type="scientific">Thalassobaculum fulvum</name>
    <dbReference type="NCBI Taxonomy" id="1633335"/>
    <lineage>
        <taxon>Bacteria</taxon>
        <taxon>Pseudomonadati</taxon>
        <taxon>Pseudomonadota</taxon>
        <taxon>Alphaproteobacteria</taxon>
        <taxon>Rhodospirillales</taxon>
        <taxon>Thalassobaculaceae</taxon>
        <taxon>Thalassobaculum</taxon>
    </lineage>
</organism>
<keyword evidence="2" id="KW-0560">Oxidoreductase</keyword>
<evidence type="ECO:0008006" key="6">
    <source>
        <dbReference type="Google" id="ProtNLM"/>
    </source>
</evidence>
<proteinExistence type="inferred from homology"/>
<gene>
    <name evidence="4" type="ORF">GCM10017083_49010</name>
</gene>
<sequence length="274" mass="28205">MAERQRVALITGGGGGIGSAMCAAVAAVGARVAVVDLDGGAARRVAAQIGGGAVAIEADVSTEDGCAAAVAAVESALGPVDVLFNNAGIGLSSLRPDAERNLPGLQEVTPEIFDRFIAVNLRGPYLMTRLVTPGMRQRGWGRVVNNTTSFFTMLRAFPYGALKASLEAASAIWATELDGSGVTVNVLVPGGPTDTAFIADGSGMDRATMLRPAVMGPPAAWLASPTSDGFTGRRIVAAWWDPAQPTEQAVARAASPIGWPELAHATRVWPKDAQ</sequence>
<accession>A0A918XWG4</accession>
<comment type="similarity">
    <text evidence="1 3">Belongs to the short-chain dehydrogenases/reductases (SDR) family.</text>
</comment>
<reference evidence="4" key="1">
    <citation type="journal article" date="2014" name="Int. J. Syst. Evol. Microbiol.">
        <title>Complete genome sequence of Corynebacterium casei LMG S-19264T (=DSM 44701T), isolated from a smear-ripened cheese.</title>
        <authorList>
            <consortium name="US DOE Joint Genome Institute (JGI-PGF)"/>
            <person name="Walter F."/>
            <person name="Albersmeier A."/>
            <person name="Kalinowski J."/>
            <person name="Ruckert C."/>
        </authorList>
    </citation>
    <scope>NUCLEOTIDE SEQUENCE</scope>
    <source>
        <strain evidence="4">KCTC 42651</strain>
    </source>
</reference>
<protein>
    <recommendedName>
        <fullName evidence="6">Short-chain dehydrogenase</fullName>
    </recommendedName>
</protein>
<evidence type="ECO:0000256" key="1">
    <source>
        <dbReference type="ARBA" id="ARBA00006484"/>
    </source>
</evidence>
<dbReference type="Proteomes" id="UP000630353">
    <property type="component" value="Unassembled WGS sequence"/>
</dbReference>
<keyword evidence="5" id="KW-1185">Reference proteome</keyword>
<evidence type="ECO:0000313" key="5">
    <source>
        <dbReference type="Proteomes" id="UP000630353"/>
    </source>
</evidence>
<dbReference type="AlphaFoldDB" id="A0A918XWG4"/>
<name>A0A918XWG4_9PROT</name>
<reference evidence="4" key="2">
    <citation type="submission" date="2020-09" db="EMBL/GenBank/DDBJ databases">
        <authorList>
            <person name="Sun Q."/>
            <person name="Kim S."/>
        </authorList>
    </citation>
    <scope>NUCLEOTIDE SEQUENCE</scope>
    <source>
        <strain evidence="4">KCTC 42651</strain>
    </source>
</reference>